<feature type="transmembrane region" description="Helical" evidence="13">
    <location>
        <begin position="252"/>
        <end position="273"/>
    </location>
</feature>
<feature type="transmembrane region" description="Helical" evidence="13">
    <location>
        <begin position="109"/>
        <end position="127"/>
    </location>
</feature>
<keyword evidence="11" id="KW-0325">Glycoprotein</keyword>
<dbReference type="InterPro" id="IPR000725">
    <property type="entry name" value="Olfact_rcpt"/>
</dbReference>
<dbReference type="OrthoDB" id="9444602at2759"/>
<feature type="transmembrane region" description="Helical" evidence="13">
    <location>
        <begin position="204"/>
        <end position="232"/>
    </location>
</feature>
<evidence type="ECO:0000256" key="13">
    <source>
        <dbReference type="SAM" id="Phobius"/>
    </source>
</evidence>
<dbReference type="InterPro" id="IPR000276">
    <property type="entry name" value="GPCR_Rhodpsn"/>
</dbReference>
<evidence type="ECO:0000313" key="15">
    <source>
        <dbReference type="Ensembl" id="ENSECRP00000006327.1"/>
    </source>
</evidence>
<keyword evidence="3" id="KW-0716">Sensory transduction</keyword>
<dbReference type="AlphaFoldDB" id="A0A8C4RR32"/>
<feature type="transmembrane region" description="Helical" evidence="13">
    <location>
        <begin position="33"/>
        <end position="55"/>
    </location>
</feature>
<accession>A0A8C4RR32</accession>
<feature type="transmembrane region" description="Helical" evidence="13">
    <location>
        <begin position="148"/>
        <end position="170"/>
    </location>
</feature>
<evidence type="ECO:0000256" key="10">
    <source>
        <dbReference type="ARBA" id="ARBA00023170"/>
    </source>
</evidence>
<dbReference type="InterPro" id="IPR052921">
    <property type="entry name" value="GPCR1_Superfamily_Member"/>
</dbReference>
<keyword evidence="9" id="KW-1015">Disulfide bond</keyword>
<keyword evidence="10" id="KW-0675">Receptor</keyword>
<evidence type="ECO:0000256" key="8">
    <source>
        <dbReference type="ARBA" id="ARBA00023136"/>
    </source>
</evidence>
<dbReference type="GO" id="GO:0005549">
    <property type="term" value="F:odorant binding"/>
    <property type="evidence" value="ECO:0007669"/>
    <property type="project" value="TreeGrafter"/>
</dbReference>
<proteinExistence type="predicted"/>
<comment type="subcellular location">
    <subcellularLocation>
        <location evidence="1">Cell membrane</location>
        <topology evidence="1">Multi-pass membrane protein</topology>
    </subcellularLocation>
</comment>
<dbReference type="GO" id="GO:0004930">
    <property type="term" value="F:G protein-coupled receptor activity"/>
    <property type="evidence" value="ECO:0007669"/>
    <property type="project" value="UniProtKB-KW"/>
</dbReference>
<keyword evidence="7" id="KW-0297">G-protein coupled receptor</keyword>
<keyword evidence="8 13" id="KW-0472">Membrane</keyword>
<evidence type="ECO:0000256" key="11">
    <source>
        <dbReference type="ARBA" id="ARBA00023180"/>
    </source>
</evidence>
<dbReference type="PANTHER" id="PTHR26451:SF869">
    <property type="entry name" value="OLFACTORY RECEPTOR 530-RELATED"/>
    <property type="match status" value="1"/>
</dbReference>
<dbReference type="Pfam" id="PF13853">
    <property type="entry name" value="7tm_4"/>
    <property type="match status" value="1"/>
</dbReference>
<organism evidence="15 16">
    <name type="scientific">Erpetoichthys calabaricus</name>
    <name type="common">Rope fish</name>
    <name type="synonym">Calamoichthys calabaricus</name>
    <dbReference type="NCBI Taxonomy" id="27687"/>
    <lineage>
        <taxon>Eukaryota</taxon>
        <taxon>Metazoa</taxon>
        <taxon>Chordata</taxon>
        <taxon>Craniata</taxon>
        <taxon>Vertebrata</taxon>
        <taxon>Euteleostomi</taxon>
        <taxon>Actinopterygii</taxon>
        <taxon>Polypteriformes</taxon>
        <taxon>Polypteridae</taxon>
        <taxon>Erpetoichthys</taxon>
    </lineage>
</organism>
<evidence type="ECO:0000256" key="12">
    <source>
        <dbReference type="ARBA" id="ARBA00023224"/>
    </source>
</evidence>
<evidence type="ECO:0000256" key="7">
    <source>
        <dbReference type="ARBA" id="ARBA00023040"/>
    </source>
</evidence>
<reference evidence="15" key="3">
    <citation type="submission" date="2025-09" db="UniProtKB">
        <authorList>
            <consortium name="Ensembl"/>
        </authorList>
    </citation>
    <scope>IDENTIFICATION</scope>
</reference>
<evidence type="ECO:0000256" key="9">
    <source>
        <dbReference type="ARBA" id="ARBA00023157"/>
    </source>
</evidence>
<dbReference type="PANTHER" id="PTHR26451">
    <property type="entry name" value="G_PROTEIN_RECEP_F1_2 DOMAIN-CONTAINING PROTEIN"/>
    <property type="match status" value="1"/>
</dbReference>
<keyword evidence="6 13" id="KW-1133">Transmembrane helix</keyword>
<keyword evidence="2" id="KW-1003">Cell membrane</keyword>
<dbReference type="Proteomes" id="UP000694620">
    <property type="component" value="Chromosome 4"/>
</dbReference>
<evidence type="ECO:0000256" key="4">
    <source>
        <dbReference type="ARBA" id="ARBA00022692"/>
    </source>
</evidence>
<dbReference type="GeneTree" id="ENSGT00950000182847"/>
<dbReference type="PRINTS" id="PR00245">
    <property type="entry name" value="OLFACTORYR"/>
</dbReference>
<protein>
    <submittedName>
        <fullName evidence="15">Olfactory receptor 146-like</fullName>
    </submittedName>
</protein>
<evidence type="ECO:0000256" key="1">
    <source>
        <dbReference type="ARBA" id="ARBA00004651"/>
    </source>
</evidence>
<evidence type="ECO:0000313" key="16">
    <source>
        <dbReference type="Proteomes" id="UP000694620"/>
    </source>
</evidence>
<dbReference type="GO" id="GO:0004984">
    <property type="term" value="F:olfactory receptor activity"/>
    <property type="evidence" value="ECO:0007669"/>
    <property type="project" value="InterPro"/>
</dbReference>
<dbReference type="Gene3D" id="1.20.1070.10">
    <property type="entry name" value="Rhodopsin 7-helix transmembrane proteins"/>
    <property type="match status" value="1"/>
</dbReference>
<keyword evidence="4 13" id="KW-0812">Transmembrane</keyword>
<dbReference type="InterPro" id="IPR017452">
    <property type="entry name" value="GPCR_Rhodpsn_7TM"/>
</dbReference>
<feature type="domain" description="G-protein coupled receptors family 1 profile" evidence="14">
    <location>
        <begin position="48"/>
        <end position="298"/>
    </location>
</feature>
<gene>
    <name evidence="15" type="primary">LOC114651308</name>
</gene>
<keyword evidence="5" id="KW-0552">Olfaction</keyword>
<dbReference type="FunFam" id="1.20.1070.10:FF:000024">
    <property type="entry name" value="Olfactory receptor"/>
    <property type="match status" value="1"/>
</dbReference>
<dbReference type="SMART" id="SM01381">
    <property type="entry name" value="7TM_GPCR_Srsx"/>
    <property type="match status" value="1"/>
</dbReference>
<keyword evidence="12" id="KW-0807">Transducer</keyword>
<dbReference type="PROSITE" id="PS50262">
    <property type="entry name" value="G_PROTEIN_RECEP_F1_2"/>
    <property type="match status" value="1"/>
</dbReference>
<dbReference type="Ensembl" id="ENSECRT00000006427.1">
    <property type="protein sequence ID" value="ENSECRP00000006327.1"/>
    <property type="gene ID" value="ENSECRG00000004222.1"/>
</dbReference>
<reference evidence="15" key="1">
    <citation type="submission" date="2021-06" db="EMBL/GenBank/DDBJ databases">
        <authorList>
            <consortium name="Wellcome Sanger Institute Data Sharing"/>
        </authorList>
    </citation>
    <scope>NUCLEOTIDE SEQUENCE [LARGE SCALE GENOMIC DNA]</scope>
</reference>
<dbReference type="SUPFAM" id="SSF81321">
    <property type="entry name" value="Family A G protein-coupled receptor-like"/>
    <property type="match status" value="1"/>
</dbReference>
<evidence type="ECO:0000256" key="2">
    <source>
        <dbReference type="ARBA" id="ARBA00022475"/>
    </source>
</evidence>
<evidence type="ECO:0000256" key="5">
    <source>
        <dbReference type="ARBA" id="ARBA00022725"/>
    </source>
</evidence>
<name>A0A8C4RR32_ERPCA</name>
<reference evidence="15" key="2">
    <citation type="submission" date="2025-08" db="UniProtKB">
        <authorList>
            <consortium name="Ensembl"/>
        </authorList>
    </citation>
    <scope>IDENTIFICATION</scope>
</reference>
<evidence type="ECO:0000259" key="14">
    <source>
        <dbReference type="PROSITE" id="PS50262"/>
    </source>
</evidence>
<feature type="transmembrane region" description="Helical" evidence="13">
    <location>
        <begin position="67"/>
        <end position="89"/>
    </location>
</feature>
<evidence type="ECO:0000256" key="3">
    <source>
        <dbReference type="ARBA" id="ARBA00022606"/>
    </source>
</evidence>
<dbReference type="GO" id="GO:0005886">
    <property type="term" value="C:plasma membrane"/>
    <property type="evidence" value="ECO:0007669"/>
    <property type="project" value="UniProtKB-SubCell"/>
</dbReference>
<dbReference type="PRINTS" id="PR00237">
    <property type="entry name" value="GPCRRHODOPSN"/>
</dbReference>
<evidence type="ECO:0000256" key="6">
    <source>
        <dbReference type="ARBA" id="ARBA00022989"/>
    </source>
</evidence>
<keyword evidence="16" id="KW-1185">Reference proteome</keyword>
<sequence>MSSQTTTLPVNNTIMRPQMFYISGLHDMPFANYFYVFLFIVLILTVFSNVFLLVLICFGPSLHNPKYIAVSHLALVDLCTSLSVTPKVIEMFLFNSSFITYEACLADMFFVLFFNSMQSLSLAILAYDRFLAICLPLRYHSINTNGRMIIIIFSVWMLSAVTFSIMVLLITRLNFCGSTVINSYFCDHGPVFRLACNDSSPNTIMAFTTIILFLFVPLAFILFTYLAIGLALLKIATAEGRQKALKTCTSHIILVALFYTPLVVTYFVAYAVGFHPNARILNNSLSTTIPPLLNPIIYTLKTEEVTESMKKLFKTKQDKNRKIRNSKILAE</sequence>